<evidence type="ECO:0000256" key="3">
    <source>
        <dbReference type="ARBA" id="ARBA00022692"/>
    </source>
</evidence>
<dbReference type="GO" id="GO:0022857">
    <property type="term" value="F:transmembrane transporter activity"/>
    <property type="evidence" value="ECO:0007669"/>
    <property type="project" value="InterPro"/>
</dbReference>
<evidence type="ECO:0000256" key="7">
    <source>
        <dbReference type="SAM" id="Phobius"/>
    </source>
</evidence>
<keyword evidence="9" id="KW-1185">Reference proteome</keyword>
<dbReference type="HOGENOM" id="CLU_004495_5_1_1"/>
<dbReference type="PANTHER" id="PTHR45649">
    <property type="entry name" value="AMINO-ACID PERMEASE BAT1"/>
    <property type="match status" value="1"/>
</dbReference>
<name>A7F314_SCLS1</name>
<comment type="subcellular location">
    <subcellularLocation>
        <location evidence="1">Membrane</location>
        <topology evidence="1">Multi-pass membrane protein</topology>
    </subcellularLocation>
</comment>
<dbReference type="OMA" id="CEDARNM"/>
<evidence type="ECO:0000256" key="4">
    <source>
        <dbReference type="ARBA" id="ARBA00022989"/>
    </source>
</evidence>
<accession>A7F314</accession>
<evidence type="ECO:0000256" key="5">
    <source>
        <dbReference type="ARBA" id="ARBA00023136"/>
    </source>
</evidence>
<dbReference type="RefSeq" id="XP_001587282.1">
    <property type="nucleotide sequence ID" value="XM_001587232.1"/>
</dbReference>
<feature type="transmembrane region" description="Helical" evidence="7">
    <location>
        <begin position="125"/>
        <end position="151"/>
    </location>
</feature>
<dbReference type="Gene3D" id="1.20.1740.10">
    <property type="entry name" value="Amino acid/polyamine transporter I"/>
    <property type="match status" value="1"/>
</dbReference>
<evidence type="ECO:0000313" key="8">
    <source>
        <dbReference type="EMBL" id="EDN96106.1"/>
    </source>
</evidence>
<keyword evidence="5 7" id="KW-0472">Membrane</keyword>
<dbReference type="KEGG" id="ssl:SS1G_12312"/>
<dbReference type="EMBL" id="CH476639">
    <property type="protein sequence ID" value="EDN96106.1"/>
    <property type="molecule type" value="Genomic_DNA"/>
</dbReference>
<keyword evidence="3 7" id="KW-0812">Transmembrane</keyword>
<evidence type="ECO:0000256" key="2">
    <source>
        <dbReference type="ARBA" id="ARBA00022448"/>
    </source>
</evidence>
<gene>
    <name evidence="8" type="ORF">SS1G_12312</name>
</gene>
<proteinExistence type="predicted"/>
<evidence type="ECO:0008006" key="10">
    <source>
        <dbReference type="Google" id="ProtNLM"/>
    </source>
</evidence>
<feature type="region of interest" description="Disordered" evidence="6">
    <location>
        <begin position="1"/>
        <end position="28"/>
    </location>
</feature>
<evidence type="ECO:0000313" key="9">
    <source>
        <dbReference type="Proteomes" id="UP000001312"/>
    </source>
</evidence>
<dbReference type="PANTHER" id="PTHR45649:SF14">
    <property type="entry name" value="GABA PERMEASE"/>
    <property type="match status" value="1"/>
</dbReference>
<reference evidence="9" key="1">
    <citation type="journal article" date="2011" name="PLoS Genet.">
        <title>Genomic analysis of the necrotrophic fungal pathogens Sclerotinia sclerotiorum and Botrytis cinerea.</title>
        <authorList>
            <person name="Amselem J."/>
            <person name="Cuomo C.A."/>
            <person name="van Kan J.A."/>
            <person name="Viaud M."/>
            <person name="Benito E.P."/>
            <person name="Couloux A."/>
            <person name="Coutinho P.M."/>
            <person name="de Vries R.P."/>
            <person name="Dyer P.S."/>
            <person name="Fillinger S."/>
            <person name="Fournier E."/>
            <person name="Gout L."/>
            <person name="Hahn M."/>
            <person name="Kohn L."/>
            <person name="Lapalu N."/>
            <person name="Plummer K.M."/>
            <person name="Pradier J.M."/>
            <person name="Quevillon E."/>
            <person name="Sharon A."/>
            <person name="Simon A."/>
            <person name="ten Have A."/>
            <person name="Tudzynski B."/>
            <person name="Tudzynski P."/>
            <person name="Wincker P."/>
            <person name="Andrew M."/>
            <person name="Anthouard V."/>
            <person name="Beever R.E."/>
            <person name="Beffa R."/>
            <person name="Benoit I."/>
            <person name="Bouzid O."/>
            <person name="Brault B."/>
            <person name="Chen Z."/>
            <person name="Choquer M."/>
            <person name="Collemare J."/>
            <person name="Cotton P."/>
            <person name="Danchin E.G."/>
            <person name="Da Silva C."/>
            <person name="Gautier A."/>
            <person name="Giraud C."/>
            <person name="Giraud T."/>
            <person name="Gonzalez C."/>
            <person name="Grossetete S."/>
            <person name="Guldener U."/>
            <person name="Henrissat B."/>
            <person name="Howlett B.J."/>
            <person name="Kodira C."/>
            <person name="Kretschmer M."/>
            <person name="Lappartient A."/>
            <person name="Leroch M."/>
            <person name="Levis C."/>
            <person name="Mauceli E."/>
            <person name="Neuveglise C."/>
            <person name="Oeser B."/>
            <person name="Pearson M."/>
            <person name="Poulain J."/>
            <person name="Poussereau N."/>
            <person name="Quesneville H."/>
            <person name="Rascle C."/>
            <person name="Schumacher J."/>
            <person name="Segurens B."/>
            <person name="Sexton A."/>
            <person name="Silva E."/>
            <person name="Sirven C."/>
            <person name="Soanes D.M."/>
            <person name="Talbot N.J."/>
            <person name="Templeton M."/>
            <person name="Yandava C."/>
            <person name="Yarden O."/>
            <person name="Zeng Q."/>
            <person name="Rollins J.A."/>
            <person name="Lebrun M.H."/>
            <person name="Dickman M."/>
        </authorList>
    </citation>
    <scope>NUCLEOTIDE SEQUENCE [LARGE SCALE GENOMIC DNA]</scope>
    <source>
        <strain evidence="9">ATCC 18683 / 1980 / Ss-1</strain>
    </source>
</reference>
<dbReference type="Pfam" id="PF13520">
    <property type="entry name" value="AA_permease_2"/>
    <property type="match status" value="1"/>
</dbReference>
<dbReference type="Proteomes" id="UP000001312">
    <property type="component" value="Unassembled WGS sequence"/>
</dbReference>
<protein>
    <recommendedName>
        <fullName evidence="10">Amino acid permease/ SLC12A domain-containing protein</fullName>
    </recommendedName>
</protein>
<sequence>MDFESGFKKEDMMMKESQPSSTGVDEGIEDTPIAGQVEELRKDFSVWSLGSLCLCLMATWEALSSVVAAALANGGAPCLFYNYCISLIGSLAISSSLAEIASIWPTAGGQYHFVAALAPRNQMKIASWFTGWTSIGGQIVFTASAAFSAGLQFQGLITLNNPDSYVPARWQGALHIAGLMAVMTVLGVMAPKHDAHFVFVQVTNTSGWQDGGTSWLVGLLSAVYPLLGYDAACHLAEEMPRPARDVPIAMVGSVAVNGILGLGYCIMLLYSLGDLDECKKFLLSSDNHKYSNETNFDVQNTLNKKDC</sequence>
<feature type="transmembrane region" description="Helical" evidence="7">
    <location>
        <begin position="248"/>
        <end position="272"/>
    </location>
</feature>
<evidence type="ECO:0000256" key="6">
    <source>
        <dbReference type="SAM" id="MobiDB-lite"/>
    </source>
</evidence>
<evidence type="ECO:0000256" key="1">
    <source>
        <dbReference type="ARBA" id="ARBA00004141"/>
    </source>
</evidence>
<feature type="transmembrane region" description="Helical" evidence="7">
    <location>
        <begin position="172"/>
        <end position="190"/>
    </location>
</feature>
<feature type="transmembrane region" description="Helical" evidence="7">
    <location>
        <begin position="215"/>
        <end position="236"/>
    </location>
</feature>
<dbReference type="GO" id="GO:0016020">
    <property type="term" value="C:membrane"/>
    <property type="evidence" value="ECO:0007669"/>
    <property type="project" value="UniProtKB-SubCell"/>
</dbReference>
<dbReference type="InterPro" id="IPR002293">
    <property type="entry name" value="AA/rel_permease1"/>
</dbReference>
<dbReference type="InParanoid" id="A7F314"/>
<keyword evidence="2" id="KW-0813">Transport</keyword>
<dbReference type="GeneID" id="5483393"/>
<dbReference type="eggNOG" id="KOG1289">
    <property type="taxonomic scope" value="Eukaryota"/>
</dbReference>
<dbReference type="AlphaFoldDB" id="A7F314"/>
<organism evidence="8 9">
    <name type="scientific">Sclerotinia sclerotiorum (strain ATCC 18683 / 1980 / Ss-1)</name>
    <name type="common">White mold</name>
    <name type="synonym">Whetzelinia sclerotiorum</name>
    <dbReference type="NCBI Taxonomy" id="665079"/>
    <lineage>
        <taxon>Eukaryota</taxon>
        <taxon>Fungi</taxon>
        <taxon>Dikarya</taxon>
        <taxon>Ascomycota</taxon>
        <taxon>Pezizomycotina</taxon>
        <taxon>Leotiomycetes</taxon>
        <taxon>Helotiales</taxon>
        <taxon>Sclerotiniaceae</taxon>
        <taxon>Sclerotinia</taxon>
    </lineage>
</organism>
<feature type="compositionally biased region" description="Basic and acidic residues" evidence="6">
    <location>
        <begin position="1"/>
        <end position="14"/>
    </location>
</feature>
<keyword evidence="4 7" id="KW-1133">Transmembrane helix</keyword>